<name>A0A8J2J2T6_FUSEQ</name>
<accession>A0A8J2J2T6</accession>
<evidence type="ECO:0000256" key="1">
    <source>
        <dbReference type="SAM" id="MobiDB-lite"/>
    </source>
</evidence>
<sequence length="298" mass="32377">MSNEKVFDGEVTVAPPSTSIQHIYYSSHLYFRPAQYSFQPDLDTSRTTSGLAATGPSWRDKAAHVRRNILRVSASGERADTNMLIAVHRQCLAAQMPALGPNAHAYRYAFNYPVSTPPDIIFKCQLSLIKRVPAFAGAPSANPFFSMSPLGPNAEDHDDEMKGPSKQLASQHCHIQKSDINLMQHSWFMFNSIVYCVKSLLQTTTQPLIVTYLDLYNLGQHLDFTFDSAEKPSSNHNNNPSASNANDSTGDLANQATAPGIATSGWAPRGGMMRGGSIRGGGIFVGSSETAEEQTCGC</sequence>
<gene>
    <name evidence="2" type="ORF">FEQUK3_LOCUS11547</name>
</gene>
<dbReference type="EMBL" id="CAJSTJ010000190">
    <property type="protein sequence ID" value="CAG7565840.1"/>
    <property type="molecule type" value="Genomic_DNA"/>
</dbReference>
<evidence type="ECO:0000313" key="2">
    <source>
        <dbReference type="EMBL" id="CAG7565840.1"/>
    </source>
</evidence>
<feature type="region of interest" description="Disordered" evidence="1">
    <location>
        <begin position="229"/>
        <end position="269"/>
    </location>
</feature>
<evidence type="ECO:0000313" key="3">
    <source>
        <dbReference type="Proteomes" id="UP000693738"/>
    </source>
</evidence>
<feature type="compositionally biased region" description="Low complexity" evidence="1">
    <location>
        <begin position="232"/>
        <end position="246"/>
    </location>
</feature>
<feature type="compositionally biased region" description="Polar residues" evidence="1">
    <location>
        <begin position="247"/>
        <end position="257"/>
    </location>
</feature>
<proteinExistence type="predicted"/>
<dbReference type="Proteomes" id="UP000693738">
    <property type="component" value="Unassembled WGS sequence"/>
</dbReference>
<protein>
    <submittedName>
        <fullName evidence="2">Uncharacterized protein</fullName>
    </submittedName>
</protein>
<organism evidence="2 3">
    <name type="scientific">Fusarium equiseti</name>
    <name type="common">Fusarium scirpi</name>
    <dbReference type="NCBI Taxonomy" id="61235"/>
    <lineage>
        <taxon>Eukaryota</taxon>
        <taxon>Fungi</taxon>
        <taxon>Dikarya</taxon>
        <taxon>Ascomycota</taxon>
        <taxon>Pezizomycotina</taxon>
        <taxon>Sordariomycetes</taxon>
        <taxon>Hypocreomycetidae</taxon>
        <taxon>Hypocreales</taxon>
        <taxon>Nectriaceae</taxon>
        <taxon>Fusarium</taxon>
        <taxon>Fusarium incarnatum-equiseti species complex</taxon>
    </lineage>
</organism>
<dbReference type="AlphaFoldDB" id="A0A8J2J2T6"/>
<comment type="caution">
    <text evidence="2">The sequence shown here is derived from an EMBL/GenBank/DDBJ whole genome shotgun (WGS) entry which is preliminary data.</text>
</comment>
<reference evidence="2" key="1">
    <citation type="submission" date="2021-05" db="EMBL/GenBank/DDBJ databases">
        <authorList>
            <person name="Khan N."/>
        </authorList>
    </citation>
    <scope>NUCLEOTIDE SEQUENCE</scope>
</reference>